<protein>
    <submittedName>
        <fullName evidence="8">DNA-binding protein</fullName>
    </submittedName>
</protein>
<evidence type="ECO:0000256" key="5">
    <source>
        <dbReference type="ARBA" id="ARBA00023254"/>
    </source>
</evidence>
<dbReference type="Pfam" id="PF02301">
    <property type="entry name" value="HORMA"/>
    <property type="match status" value="1"/>
</dbReference>
<evidence type="ECO:0000256" key="6">
    <source>
        <dbReference type="SAM" id="MobiDB-lite"/>
    </source>
</evidence>
<dbReference type="GO" id="GO:0005634">
    <property type="term" value="C:nucleus"/>
    <property type="evidence" value="ECO:0007669"/>
    <property type="project" value="UniProtKB-SubCell"/>
</dbReference>
<comment type="subcellular location">
    <subcellularLocation>
        <location evidence="2">Chromosome</location>
    </subcellularLocation>
    <subcellularLocation>
        <location evidence="1">Nucleus</location>
    </subcellularLocation>
</comment>
<proteinExistence type="predicted"/>
<gene>
    <name evidence="8" type="ORF">OE88DRAFT_1716856</name>
</gene>
<dbReference type="InterPro" id="IPR051294">
    <property type="entry name" value="HORMA_MeioticProgression"/>
</dbReference>
<dbReference type="PANTHER" id="PTHR48225:SF7">
    <property type="entry name" value="MEIOSIS-SPECIFIC PROTEIN HOP1"/>
    <property type="match status" value="1"/>
</dbReference>
<accession>A0A5C3NAH5</accession>
<evidence type="ECO:0000256" key="4">
    <source>
        <dbReference type="ARBA" id="ARBA00023242"/>
    </source>
</evidence>
<evidence type="ECO:0000313" key="9">
    <source>
        <dbReference type="Proteomes" id="UP000305948"/>
    </source>
</evidence>
<dbReference type="PROSITE" id="PS50815">
    <property type="entry name" value="HORMA"/>
    <property type="match status" value="1"/>
</dbReference>
<evidence type="ECO:0000256" key="2">
    <source>
        <dbReference type="ARBA" id="ARBA00004286"/>
    </source>
</evidence>
<dbReference type="InterPro" id="IPR036570">
    <property type="entry name" value="HORMA_dom_sf"/>
</dbReference>
<dbReference type="GO" id="GO:0005694">
    <property type="term" value="C:chromosome"/>
    <property type="evidence" value="ECO:0007669"/>
    <property type="project" value="UniProtKB-SubCell"/>
</dbReference>
<reference evidence="8 9" key="1">
    <citation type="journal article" date="2019" name="Nat. Ecol. Evol.">
        <title>Megaphylogeny resolves global patterns of mushroom evolution.</title>
        <authorList>
            <person name="Varga T."/>
            <person name="Krizsan K."/>
            <person name="Foldi C."/>
            <person name="Dima B."/>
            <person name="Sanchez-Garcia M."/>
            <person name="Sanchez-Ramirez S."/>
            <person name="Szollosi G.J."/>
            <person name="Szarkandi J.G."/>
            <person name="Papp V."/>
            <person name="Albert L."/>
            <person name="Andreopoulos W."/>
            <person name="Angelini C."/>
            <person name="Antonin V."/>
            <person name="Barry K.W."/>
            <person name="Bougher N.L."/>
            <person name="Buchanan P."/>
            <person name="Buyck B."/>
            <person name="Bense V."/>
            <person name="Catcheside P."/>
            <person name="Chovatia M."/>
            <person name="Cooper J."/>
            <person name="Damon W."/>
            <person name="Desjardin D."/>
            <person name="Finy P."/>
            <person name="Geml J."/>
            <person name="Haridas S."/>
            <person name="Hughes K."/>
            <person name="Justo A."/>
            <person name="Karasinski D."/>
            <person name="Kautmanova I."/>
            <person name="Kiss B."/>
            <person name="Kocsube S."/>
            <person name="Kotiranta H."/>
            <person name="LaButti K.M."/>
            <person name="Lechner B.E."/>
            <person name="Liimatainen K."/>
            <person name="Lipzen A."/>
            <person name="Lukacs Z."/>
            <person name="Mihaltcheva S."/>
            <person name="Morgado L.N."/>
            <person name="Niskanen T."/>
            <person name="Noordeloos M.E."/>
            <person name="Ohm R.A."/>
            <person name="Ortiz-Santana B."/>
            <person name="Ovrebo C."/>
            <person name="Racz N."/>
            <person name="Riley R."/>
            <person name="Savchenko A."/>
            <person name="Shiryaev A."/>
            <person name="Soop K."/>
            <person name="Spirin V."/>
            <person name="Szebenyi C."/>
            <person name="Tomsovsky M."/>
            <person name="Tulloss R.E."/>
            <person name="Uehling J."/>
            <person name="Grigoriev I.V."/>
            <person name="Vagvolgyi C."/>
            <person name="Papp T."/>
            <person name="Martin F.M."/>
            <person name="Miettinen O."/>
            <person name="Hibbett D.S."/>
            <person name="Nagy L.G."/>
        </authorList>
    </citation>
    <scope>NUCLEOTIDE SEQUENCE [LARGE SCALE GENOMIC DNA]</scope>
    <source>
        <strain evidence="8 9">OMC1185</strain>
    </source>
</reference>
<keyword evidence="3" id="KW-0158">Chromosome</keyword>
<feature type="region of interest" description="Disordered" evidence="6">
    <location>
        <begin position="400"/>
        <end position="437"/>
    </location>
</feature>
<dbReference type="EMBL" id="ML213505">
    <property type="protein sequence ID" value="TFK54684.1"/>
    <property type="molecule type" value="Genomic_DNA"/>
</dbReference>
<dbReference type="Gene3D" id="3.30.900.10">
    <property type="entry name" value="HORMA domain"/>
    <property type="match status" value="1"/>
</dbReference>
<evidence type="ECO:0000256" key="1">
    <source>
        <dbReference type="ARBA" id="ARBA00004123"/>
    </source>
</evidence>
<organism evidence="8 9">
    <name type="scientific">Heliocybe sulcata</name>
    <dbReference type="NCBI Taxonomy" id="5364"/>
    <lineage>
        <taxon>Eukaryota</taxon>
        <taxon>Fungi</taxon>
        <taxon>Dikarya</taxon>
        <taxon>Basidiomycota</taxon>
        <taxon>Agaricomycotina</taxon>
        <taxon>Agaricomycetes</taxon>
        <taxon>Gloeophyllales</taxon>
        <taxon>Gloeophyllaceae</taxon>
        <taxon>Heliocybe</taxon>
    </lineage>
</organism>
<dbReference type="STRING" id="5364.A0A5C3NAH5"/>
<keyword evidence="5" id="KW-0469">Meiosis</keyword>
<evidence type="ECO:0000313" key="8">
    <source>
        <dbReference type="EMBL" id="TFK54684.1"/>
    </source>
</evidence>
<dbReference type="Proteomes" id="UP000305948">
    <property type="component" value="Unassembled WGS sequence"/>
</dbReference>
<dbReference type="GO" id="GO:0007130">
    <property type="term" value="P:synaptonemal complex assembly"/>
    <property type="evidence" value="ECO:0007669"/>
    <property type="project" value="TreeGrafter"/>
</dbReference>
<keyword evidence="4" id="KW-0539">Nucleus</keyword>
<dbReference type="PANTHER" id="PTHR48225">
    <property type="entry name" value="HORMA DOMAIN-CONTAINING PROTEIN 1"/>
    <property type="match status" value="1"/>
</dbReference>
<keyword evidence="8" id="KW-0238">DNA-binding</keyword>
<feature type="region of interest" description="Disordered" evidence="6">
    <location>
        <begin position="302"/>
        <end position="323"/>
    </location>
</feature>
<dbReference type="GO" id="GO:0051598">
    <property type="term" value="P:meiotic recombination checkpoint signaling"/>
    <property type="evidence" value="ECO:0007669"/>
    <property type="project" value="TreeGrafter"/>
</dbReference>
<evidence type="ECO:0000256" key="3">
    <source>
        <dbReference type="ARBA" id="ARBA00022454"/>
    </source>
</evidence>
<dbReference type="OrthoDB" id="1928087at2759"/>
<sequence>MQAQSTRTSQTQLTADQSLACVQTLLRAGLGCITYLRNLLPADNFSESYLMTSSNESTSQSIDSHASFSSDCSSRRNISGFKIMTVTRGFTEEADKLLDFLENGIFDALQKQYLRSFIFAVYLDQQDPNNIVEAYTFNFNYYKPPGSDAAIPIMSLGDDLMKMSLNQCHGEDADPVAEAIKQGKTPTLGEVKRSVKTLVKNLIQATTQMDALPRRRYATFKLFYHDHTPDDYEPPHFRAGDLEKDKWYFATHDKREMPEKCSVGRLETGWHGVDVRIASVSAYLPSREDNSAAFAGTCGPSAKGAPSLTPAEEAASRAQENELQVKDAEKRCIIWDAEDGLTDMDAEGDDDPDYLPPGKANAETVEPLGIRNETGDIIPINVDAAGDIPETQPLSFTQQPCEEQRMDLEETSPARSPSLPPSDLTGDESDDTLMPTSEGHVDTLMLMDNLAAGKSAVTEDLGDSEMLDLETQAIPQCSFTEDPIESFGGKAPTASPGRMSLDEKVADEVLDKGLDCDCGVQLEEEDQCWCNSCGVWGMGSGSLFGWCDLTAYRFHSAKDKRLPVKFSCFDCRVKADQNWDLIVVHDLYPSMIAKFKDLALFRRAVKLAEERDPESLSEFCKIIGCEAAVAGQLFKRLEAEGILKVSSPRGHSTDCIQVSLKSKAKGKQAKRKNLQKKSYRFVRSSKRSVAYHDYFSPDPDVEKRILGLSELSISNNILPPPGAYAGSQTQAETQIMADPALALQDKDLKRKLRSSDDQPKLSKKVKISVVSGVDLGD</sequence>
<dbReference type="InterPro" id="IPR003511">
    <property type="entry name" value="HORMA_dom"/>
</dbReference>
<feature type="domain" description="HORMA" evidence="7">
    <location>
        <begin position="16"/>
        <end position="277"/>
    </location>
</feature>
<evidence type="ECO:0000259" key="7">
    <source>
        <dbReference type="PROSITE" id="PS50815"/>
    </source>
</evidence>
<dbReference type="GO" id="GO:0003677">
    <property type="term" value="F:DNA binding"/>
    <property type="evidence" value="ECO:0007669"/>
    <property type="project" value="UniProtKB-KW"/>
</dbReference>
<name>A0A5C3NAH5_9AGAM</name>
<dbReference type="SUPFAM" id="SSF56019">
    <property type="entry name" value="The spindle assembly checkpoint protein mad2"/>
    <property type="match status" value="1"/>
</dbReference>
<dbReference type="AlphaFoldDB" id="A0A5C3NAH5"/>
<keyword evidence="9" id="KW-1185">Reference proteome</keyword>